<dbReference type="Proteomes" id="UP000238479">
    <property type="component" value="Chromosome 4"/>
</dbReference>
<dbReference type="STRING" id="74649.A0A2P6QSI4"/>
<name>A0A2P6QSI4_ROSCH</name>
<proteinExistence type="predicted"/>
<feature type="compositionally biased region" description="Low complexity" evidence="1">
    <location>
        <begin position="132"/>
        <end position="150"/>
    </location>
</feature>
<feature type="region of interest" description="Disordered" evidence="1">
    <location>
        <begin position="371"/>
        <end position="390"/>
    </location>
</feature>
<dbReference type="PANTHER" id="PTHR13621">
    <property type="entry name" value="PROLINE-RICH PROTEIN PRCC"/>
    <property type="match status" value="1"/>
</dbReference>
<sequence length="427" mass="46491">MDSLLANYASSDEEEDQKPHHHHQLQPPPNPSSSSSSSLFSSLPKPKPEPEPSSFFNSLPPPKQTHSNPPHQEDQDSKPTSRSSLFSSLPKPKPSSLFQSLPKPKLEPQEEEEEDIKPPSSVFSSLPPPKSQIPNKPISNSSSSPAQIPKRVVQFKPPINPYFANSSHLEDDDDDEEEEERRRRKASEASSAQPLSVTSFLSAIPAPRNSGVNSGLGSGVGSGRRATVETESCGSKVESDVGLDRNENVASYDDPQSNFDPNAEGYGGYESYQYGVDQNVDSGVSGGDGSSYGSYSGYGGYNGYAGNHGNEWADGSGTAAAMGVSGDTGVKVSGKRRRNDVPTEILEVKQDELMKNRPREDQAKVTGIAFGPSYQPVSTKGKPTKLHKRKHQIGSLYFDMKQKEMELQERRSRGFLTKAETQAKYGW</sequence>
<dbReference type="GO" id="GO:0005634">
    <property type="term" value="C:nucleus"/>
    <property type="evidence" value="ECO:0007669"/>
    <property type="project" value="TreeGrafter"/>
</dbReference>
<keyword evidence="3" id="KW-1185">Reference proteome</keyword>
<evidence type="ECO:0000256" key="1">
    <source>
        <dbReference type="SAM" id="MobiDB-lite"/>
    </source>
</evidence>
<dbReference type="Gramene" id="PRQ37143">
    <property type="protein sequence ID" value="PRQ37143"/>
    <property type="gene ID" value="RchiOBHm_Chr4g0399301"/>
</dbReference>
<comment type="caution">
    <text evidence="2">The sequence shown here is derived from an EMBL/GenBank/DDBJ whole genome shotgun (WGS) entry which is preliminary data.</text>
</comment>
<feature type="compositionally biased region" description="Low complexity" evidence="1">
    <location>
        <begin position="32"/>
        <end position="44"/>
    </location>
</feature>
<feature type="region of interest" description="Disordered" evidence="1">
    <location>
        <begin position="1"/>
        <end position="289"/>
    </location>
</feature>
<evidence type="ECO:0000313" key="2">
    <source>
        <dbReference type="EMBL" id="PRQ37143.1"/>
    </source>
</evidence>
<dbReference type="EMBL" id="PDCK01000042">
    <property type="protein sequence ID" value="PRQ37143.1"/>
    <property type="molecule type" value="Genomic_DNA"/>
</dbReference>
<dbReference type="AlphaFoldDB" id="A0A2P6QSI4"/>
<feature type="compositionally biased region" description="Polar residues" evidence="1">
    <location>
        <begin position="188"/>
        <end position="201"/>
    </location>
</feature>
<feature type="compositionally biased region" description="Low complexity" evidence="1">
    <location>
        <begin position="80"/>
        <end position="103"/>
    </location>
</feature>
<accession>A0A2P6QSI4</accession>
<feature type="compositionally biased region" description="Basic and acidic residues" evidence="1">
    <location>
        <begin position="237"/>
        <end position="247"/>
    </location>
</feature>
<dbReference type="InterPro" id="IPR018800">
    <property type="entry name" value="PRCC"/>
</dbReference>
<feature type="compositionally biased region" description="Low complexity" evidence="1">
    <location>
        <begin position="269"/>
        <end position="283"/>
    </location>
</feature>
<reference evidence="2 3" key="1">
    <citation type="journal article" date="2018" name="Nat. Genet.">
        <title>The Rosa genome provides new insights in the design of modern roses.</title>
        <authorList>
            <person name="Bendahmane M."/>
        </authorList>
    </citation>
    <scope>NUCLEOTIDE SEQUENCE [LARGE SCALE GENOMIC DNA]</scope>
    <source>
        <strain evidence="3">cv. Old Blush</strain>
    </source>
</reference>
<dbReference type="PANTHER" id="PTHR13621:SF2">
    <property type="entry name" value="PROLINE-RICH PROTEIN PRCC"/>
    <property type="match status" value="1"/>
</dbReference>
<feature type="region of interest" description="Disordered" evidence="1">
    <location>
        <begin position="318"/>
        <end position="343"/>
    </location>
</feature>
<dbReference type="OMA" id="QNAVNYE"/>
<dbReference type="OrthoDB" id="206969at2759"/>
<feature type="compositionally biased region" description="Acidic residues" evidence="1">
    <location>
        <begin position="170"/>
        <end position="179"/>
    </location>
</feature>
<organism evidence="2 3">
    <name type="scientific">Rosa chinensis</name>
    <name type="common">China rose</name>
    <dbReference type="NCBI Taxonomy" id="74649"/>
    <lineage>
        <taxon>Eukaryota</taxon>
        <taxon>Viridiplantae</taxon>
        <taxon>Streptophyta</taxon>
        <taxon>Embryophyta</taxon>
        <taxon>Tracheophyta</taxon>
        <taxon>Spermatophyta</taxon>
        <taxon>Magnoliopsida</taxon>
        <taxon>eudicotyledons</taxon>
        <taxon>Gunneridae</taxon>
        <taxon>Pentapetalae</taxon>
        <taxon>rosids</taxon>
        <taxon>fabids</taxon>
        <taxon>Rosales</taxon>
        <taxon>Rosaceae</taxon>
        <taxon>Rosoideae</taxon>
        <taxon>Rosoideae incertae sedis</taxon>
        <taxon>Rosa</taxon>
    </lineage>
</organism>
<protein>
    <submittedName>
        <fullName evidence="2">Putative proline-rich protein PRCC</fullName>
    </submittedName>
</protein>
<evidence type="ECO:0000313" key="3">
    <source>
        <dbReference type="Proteomes" id="UP000238479"/>
    </source>
</evidence>
<gene>
    <name evidence="2" type="ORF">RchiOBHm_Chr4g0399301</name>
</gene>